<evidence type="ECO:0000313" key="2">
    <source>
        <dbReference type="EMBL" id="KAF3530557.1"/>
    </source>
</evidence>
<evidence type="ECO:0000256" key="1">
    <source>
        <dbReference type="SAM" id="Phobius"/>
    </source>
</evidence>
<sequence>MEYFREVINSTKGRKGKSKPPLGGVYKEVEVEEIANFVGVVASSFPSLSAFAASDSDLFLGEFLLFDPKDVLFFLIHGVISSGFCPDVFPVRFPVYPTESQNRVFFHGFWWLHTEGRPCRGNLLKLAERHGVSISVDRGDVCCRSLVNVVAGSGAIASLLIVLIVYRRADQAFCGCELD</sequence>
<keyword evidence="3" id="KW-1185">Reference proteome</keyword>
<accession>A0ABQ7BE24</accession>
<reference evidence="2 3" key="1">
    <citation type="journal article" date="2020" name="BMC Genomics">
        <title>Intraspecific diversification of the crop wild relative Brassica cretica Lam. using demographic model selection.</title>
        <authorList>
            <person name="Kioukis A."/>
            <person name="Michalopoulou V.A."/>
            <person name="Briers L."/>
            <person name="Pirintsos S."/>
            <person name="Studholme D.J."/>
            <person name="Pavlidis P."/>
            <person name="Sarris P.F."/>
        </authorList>
    </citation>
    <scope>NUCLEOTIDE SEQUENCE [LARGE SCALE GENOMIC DNA]</scope>
    <source>
        <strain evidence="3">cv. PFS-1207/04</strain>
    </source>
</reference>
<comment type="caution">
    <text evidence="2">The sequence shown here is derived from an EMBL/GenBank/DDBJ whole genome shotgun (WGS) entry which is preliminary data.</text>
</comment>
<name>A0ABQ7BE24_BRACR</name>
<protein>
    <submittedName>
        <fullName evidence="2">Uncharacterized protein</fullName>
    </submittedName>
</protein>
<dbReference type="EMBL" id="QGKV02001507">
    <property type="protein sequence ID" value="KAF3530557.1"/>
    <property type="molecule type" value="Genomic_DNA"/>
</dbReference>
<feature type="transmembrane region" description="Helical" evidence="1">
    <location>
        <begin position="146"/>
        <end position="166"/>
    </location>
</feature>
<keyword evidence="1" id="KW-1133">Transmembrane helix</keyword>
<organism evidence="2 3">
    <name type="scientific">Brassica cretica</name>
    <name type="common">Mustard</name>
    <dbReference type="NCBI Taxonomy" id="69181"/>
    <lineage>
        <taxon>Eukaryota</taxon>
        <taxon>Viridiplantae</taxon>
        <taxon>Streptophyta</taxon>
        <taxon>Embryophyta</taxon>
        <taxon>Tracheophyta</taxon>
        <taxon>Spermatophyta</taxon>
        <taxon>Magnoliopsida</taxon>
        <taxon>eudicotyledons</taxon>
        <taxon>Gunneridae</taxon>
        <taxon>Pentapetalae</taxon>
        <taxon>rosids</taxon>
        <taxon>malvids</taxon>
        <taxon>Brassicales</taxon>
        <taxon>Brassicaceae</taxon>
        <taxon>Brassiceae</taxon>
        <taxon>Brassica</taxon>
    </lineage>
</organism>
<dbReference type="Proteomes" id="UP000266723">
    <property type="component" value="Unassembled WGS sequence"/>
</dbReference>
<proteinExistence type="predicted"/>
<keyword evidence="1" id="KW-0812">Transmembrane</keyword>
<keyword evidence="1" id="KW-0472">Membrane</keyword>
<gene>
    <name evidence="2" type="ORF">DY000_02039579</name>
</gene>
<evidence type="ECO:0000313" key="3">
    <source>
        <dbReference type="Proteomes" id="UP000266723"/>
    </source>
</evidence>